<proteinExistence type="predicted"/>
<dbReference type="Proteomes" id="UP000028990">
    <property type="component" value="Unassembled WGS sequence"/>
</dbReference>
<evidence type="ECO:0000313" key="2">
    <source>
        <dbReference type="Proteomes" id="UP000028990"/>
    </source>
</evidence>
<evidence type="ECO:0000313" key="1">
    <source>
        <dbReference type="EMBL" id="KFO33725.1"/>
    </source>
</evidence>
<protein>
    <submittedName>
        <fullName evidence="1">Uncharacterized protein</fullName>
    </submittedName>
</protein>
<sequence length="86" mass="9726">MPLPQGRARFNPSIHMIRKRQEVPVHKLHGRQLGVGGGQLPQMQETVENTMVVFVKKHHEDTCTTHDALQHCITEHYEGGENASYG</sequence>
<dbReference type="EMBL" id="KN122054">
    <property type="protein sequence ID" value="KFO33725.1"/>
    <property type="molecule type" value="Genomic_DNA"/>
</dbReference>
<organism evidence="1 2">
    <name type="scientific">Fukomys damarensis</name>
    <name type="common">Damaraland mole rat</name>
    <name type="synonym">Cryptomys damarensis</name>
    <dbReference type="NCBI Taxonomy" id="885580"/>
    <lineage>
        <taxon>Eukaryota</taxon>
        <taxon>Metazoa</taxon>
        <taxon>Chordata</taxon>
        <taxon>Craniata</taxon>
        <taxon>Vertebrata</taxon>
        <taxon>Euteleostomi</taxon>
        <taxon>Mammalia</taxon>
        <taxon>Eutheria</taxon>
        <taxon>Euarchontoglires</taxon>
        <taxon>Glires</taxon>
        <taxon>Rodentia</taxon>
        <taxon>Hystricomorpha</taxon>
        <taxon>Bathyergidae</taxon>
        <taxon>Fukomys</taxon>
    </lineage>
</organism>
<name>A0A091DU10_FUKDA</name>
<gene>
    <name evidence="1" type="ORF">H920_04719</name>
</gene>
<reference evidence="1 2" key="1">
    <citation type="submission" date="2013-11" db="EMBL/GenBank/DDBJ databases">
        <title>The Damaraland mole rat (Fukomys damarensis) genome and evolution of African mole rats.</title>
        <authorList>
            <person name="Gladyshev V.N."/>
            <person name="Fang X."/>
        </authorList>
    </citation>
    <scope>NUCLEOTIDE SEQUENCE [LARGE SCALE GENOMIC DNA]</scope>
    <source>
        <tissue evidence="1">Liver</tissue>
    </source>
</reference>
<dbReference type="AlphaFoldDB" id="A0A091DU10"/>
<accession>A0A091DU10</accession>
<keyword evidence="2" id="KW-1185">Reference proteome</keyword>